<comment type="cofactor">
    <cofactor evidence="1">
        <name>[4Fe-4S] cluster</name>
        <dbReference type="ChEBI" id="CHEBI:49883"/>
    </cofactor>
</comment>
<evidence type="ECO:0000313" key="9">
    <source>
        <dbReference type="Proteomes" id="UP000184442"/>
    </source>
</evidence>
<evidence type="ECO:0000256" key="4">
    <source>
        <dbReference type="ARBA" id="ARBA00022723"/>
    </source>
</evidence>
<dbReference type="NCBIfam" id="TIGR02351">
    <property type="entry name" value="thiH"/>
    <property type="match status" value="1"/>
</dbReference>
<dbReference type="GO" id="GO:0051539">
    <property type="term" value="F:4 iron, 4 sulfur cluster binding"/>
    <property type="evidence" value="ECO:0007669"/>
    <property type="project" value="UniProtKB-KW"/>
</dbReference>
<keyword evidence="4" id="KW-0479">Metal-binding</keyword>
<evidence type="ECO:0000259" key="7">
    <source>
        <dbReference type="SMART" id="SM00876"/>
    </source>
</evidence>
<dbReference type="GO" id="GO:0003824">
    <property type="term" value="F:catalytic activity"/>
    <property type="evidence" value="ECO:0007669"/>
    <property type="project" value="InterPro"/>
</dbReference>
<dbReference type="SFLD" id="SFLDG01081">
    <property type="entry name" value="cleavage_of_the_Ca-Cb_bond_in"/>
    <property type="match status" value="1"/>
</dbReference>
<dbReference type="InterPro" id="IPR058240">
    <property type="entry name" value="rSAM_sf"/>
</dbReference>
<dbReference type="SFLD" id="SFLDF00301">
    <property type="entry name" value="2-iminoacetate_synthase_(ThiH)"/>
    <property type="match status" value="1"/>
</dbReference>
<dbReference type="PANTHER" id="PTHR43583:SF1">
    <property type="entry name" value="2-IMINOACETATE SYNTHASE"/>
    <property type="match status" value="1"/>
</dbReference>
<dbReference type="InterPro" id="IPR010722">
    <property type="entry name" value="BATS_dom"/>
</dbReference>
<organism evidence="8 9">
    <name type="scientific">Lutispora thermophila DSM 19022</name>
    <dbReference type="NCBI Taxonomy" id="1122184"/>
    <lineage>
        <taxon>Bacteria</taxon>
        <taxon>Bacillati</taxon>
        <taxon>Bacillota</taxon>
        <taxon>Clostridia</taxon>
        <taxon>Lutisporales</taxon>
        <taxon>Lutisporaceae</taxon>
        <taxon>Lutispora</taxon>
    </lineage>
</organism>
<keyword evidence="3" id="KW-0949">S-adenosyl-L-methionine</keyword>
<reference evidence="8 9" key="1">
    <citation type="submission" date="2016-11" db="EMBL/GenBank/DDBJ databases">
        <authorList>
            <person name="Jaros S."/>
            <person name="Januszkiewicz K."/>
            <person name="Wedrychowicz H."/>
        </authorList>
    </citation>
    <scope>NUCLEOTIDE SEQUENCE [LARGE SCALE GENOMIC DNA]</scope>
    <source>
        <strain evidence="8 9">DSM 19022</strain>
    </source>
</reference>
<keyword evidence="9" id="KW-1185">Reference proteome</keyword>
<proteinExistence type="predicted"/>
<dbReference type="GO" id="GO:0005506">
    <property type="term" value="F:iron ion binding"/>
    <property type="evidence" value="ECO:0007669"/>
    <property type="project" value="InterPro"/>
</dbReference>
<dbReference type="Pfam" id="PF04055">
    <property type="entry name" value="Radical_SAM"/>
    <property type="match status" value="1"/>
</dbReference>
<dbReference type="Gene3D" id="3.20.20.70">
    <property type="entry name" value="Aldolase class I"/>
    <property type="match status" value="1"/>
</dbReference>
<evidence type="ECO:0000313" key="8">
    <source>
        <dbReference type="EMBL" id="SHJ33334.1"/>
    </source>
</evidence>
<accession>A0A1M6IFU1</accession>
<dbReference type="AlphaFoldDB" id="A0A1M6IFU1"/>
<dbReference type="Proteomes" id="UP000184442">
    <property type="component" value="Unassembled WGS sequence"/>
</dbReference>
<name>A0A1M6IFU1_9FIRM</name>
<evidence type="ECO:0000256" key="5">
    <source>
        <dbReference type="ARBA" id="ARBA00023004"/>
    </source>
</evidence>
<dbReference type="GO" id="GO:0009228">
    <property type="term" value="P:thiamine biosynthetic process"/>
    <property type="evidence" value="ECO:0007669"/>
    <property type="project" value="InterPro"/>
</dbReference>
<dbReference type="PANTHER" id="PTHR43583">
    <property type="entry name" value="2-IMINOACETATE SYNTHASE"/>
    <property type="match status" value="1"/>
</dbReference>
<evidence type="ECO:0000256" key="6">
    <source>
        <dbReference type="ARBA" id="ARBA00023014"/>
    </source>
</evidence>
<dbReference type="SFLD" id="SFLDG01060">
    <property type="entry name" value="BATS_domain_containing"/>
    <property type="match status" value="1"/>
</dbReference>
<dbReference type="SUPFAM" id="SSF102114">
    <property type="entry name" value="Radical SAM enzymes"/>
    <property type="match status" value="1"/>
</dbReference>
<dbReference type="InterPro" id="IPR007197">
    <property type="entry name" value="rSAM"/>
</dbReference>
<keyword evidence="2" id="KW-0004">4Fe-4S</keyword>
<dbReference type="SFLD" id="SFLDS00029">
    <property type="entry name" value="Radical_SAM"/>
    <property type="match status" value="1"/>
</dbReference>
<keyword evidence="6" id="KW-0411">Iron-sulfur</keyword>
<dbReference type="SMART" id="SM00876">
    <property type="entry name" value="BATS"/>
    <property type="match status" value="1"/>
</dbReference>
<evidence type="ECO:0000256" key="3">
    <source>
        <dbReference type="ARBA" id="ARBA00022691"/>
    </source>
</evidence>
<dbReference type="STRING" id="1122184.SAMN02745176_03244"/>
<dbReference type="CDD" id="cd01335">
    <property type="entry name" value="Radical_SAM"/>
    <property type="match status" value="1"/>
</dbReference>
<feature type="domain" description="Biotin and thiamin synthesis-associated" evidence="7">
    <location>
        <begin position="277"/>
        <end position="380"/>
    </location>
</feature>
<evidence type="ECO:0000256" key="1">
    <source>
        <dbReference type="ARBA" id="ARBA00001966"/>
    </source>
</evidence>
<evidence type="ECO:0000256" key="2">
    <source>
        <dbReference type="ARBA" id="ARBA00022485"/>
    </source>
</evidence>
<dbReference type="Pfam" id="PF06968">
    <property type="entry name" value="BATS"/>
    <property type="match status" value="1"/>
</dbReference>
<keyword evidence="5" id="KW-0408">Iron</keyword>
<dbReference type="InterPro" id="IPR013785">
    <property type="entry name" value="Aldolase_TIM"/>
</dbReference>
<dbReference type="InterPro" id="IPR012726">
    <property type="entry name" value="ThiH"/>
</dbReference>
<protein>
    <submittedName>
        <fullName evidence="8">2-iminoacetate synthase</fullName>
    </submittedName>
</protein>
<gene>
    <name evidence="8" type="ORF">SAMN02745176_03244</name>
</gene>
<sequence>MEMVTELYIELQYINYEEVWHMSFYGKYMEYRGFDFDGFFNGVKDLDIQKALNKECIDEMDYLALLSPVAEKCLEQMAVKAQQLTFWNFGKVIFLFTPLYLSNYCTNKCVYCGFNVTNDIKRSKLTLAEVEQEAEAISRTGIRHILILTGESRKESPVSYIKECVYVLKKYFSSISIEVYPLEEQEYAELVKAGVDGFTMFQEVYNEELYPQLHMGGPKSNYCYRLDAPERACRAYMRTVNIGSLLGLDEWRRESFFTGLHADYLQGNYPDIEISVSFPRIRPSAGCFKPKYQVTDKNLVQAMLALRIFMPRVGITLSTRENAKLRDNLIGLGVTKMSAGSSTAVGGYSNKNKSEGQFDISDERSVEEIKQLIRSKGYQPVFKDWQQI</sequence>
<dbReference type="InterPro" id="IPR034428">
    <property type="entry name" value="ThiH/NoCL/HydG-like"/>
</dbReference>
<dbReference type="EMBL" id="FQZS01000031">
    <property type="protein sequence ID" value="SHJ33334.1"/>
    <property type="molecule type" value="Genomic_DNA"/>
</dbReference>